<evidence type="ECO:0000256" key="4">
    <source>
        <dbReference type="ARBA" id="ARBA00022764"/>
    </source>
</evidence>
<keyword evidence="3 8" id="KW-0732">Signal</keyword>
<feature type="active site" description="Proton donor" evidence="8">
    <location>
        <position position="203"/>
    </location>
</feature>
<dbReference type="OrthoDB" id="9810445at2"/>
<evidence type="ECO:0000256" key="8">
    <source>
        <dbReference type="HAMAP-Rule" id="MF_00997"/>
    </source>
</evidence>
<feature type="binding site" evidence="8">
    <location>
        <position position="137"/>
    </location>
    <ligand>
        <name>Zn(2+)</name>
        <dbReference type="ChEBI" id="CHEBI:29105"/>
        <note>catalytic</note>
    </ligand>
</feature>
<reference evidence="10 11" key="1">
    <citation type="submission" date="2014-06" db="EMBL/GenBank/DDBJ databases">
        <title>Whole Genome Sequences of Three Symbiotic Endozoicomonas Bacteria.</title>
        <authorList>
            <person name="Neave M.J."/>
            <person name="Apprill A."/>
            <person name="Voolstra C.R."/>
        </authorList>
    </citation>
    <scope>NUCLEOTIDE SEQUENCE [LARGE SCALE GENOMIC DNA]</scope>
    <source>
        <strain evidence="10 11">DSM 25634</strain>
    </source>
</reference>
<keyword evidence="2 8" id="KW-0479">Metal-binding</keyword>
<dbReference type="InterPro" id="IPR051156">
    <property type="entry name" value="Mito/Outer_Membr_Metalloprot"/>
</dbReference>
<proteinExistence type="inferred from homology"/>
<sequence length="483" mass="53601" precursor="true">MKQPGFLSAALLSIWLGTSSAVVSAASIELPSLGDTSSGVVSPQQEFELGQTYLKYLRSRTPTVSDPEVKEYLERLIYRLAEYSEIKDHRLNTMVIDSAVLNAFAAPGGIIGVNSGLFFNADTEAQFAAVLAHELAHLSQRHYARNVEDAKNKSLPTAAAILASVILMATAGADAGAAALSTTVAGIQSSRLRFSRQFEREADNIGIQTLAKAGFDPQAMPEIFENMNKSSRYQSRPPEFLLTHPVTDNRISDSRARAAQLPSSGTQGSLDYQLTRMRLFVLSAEDPARYARQLQKELETGHTSSEDITRYGLALASLEARDYKTAEKELAILTKKHPRNLHLIMAQARLESATNKTDEAIKRLDAALSIHLDSYPLMATKADVLIHAKRFKEARDLLLKLSRTRAHDPDIWYELAEVQGQANDILGLHQARAEYFFLTGNLDDAIKHLQFARKLVGDNYALRAKIDKKLNDIFKYRQKLEKN</sequence>
<dbReference type="GO" id="GO:0016020">
    <property type="term" value="C:membrane"/>
    <property type="evidence" value="ECO:0007669"/>
    <property type="project" value="InterPro"/>
</dbReference>
<name>A0A081NE09_9GAMM</name>
<dbReference type="Pfam" id="PF01435">
    <property type="entry name" value="Peptidase_M48"/>
    <property type="match status" value="1"/>
</dbReference>
<evidence type="ECO:0000256" key="2">
    <source>
        <dbReference type="ARBA" id="ARBA00022723"/>
    </source>
</evidence>
<dbReference type="GO" id="GO:0042597">
    <property type="term" value="C:periplasmic space"/>
    <property type="evidence" value="ECO:0007669"/>
    <property type="project" value="UniProtKB-SubCell"/>
</dbReference>
<dbReference type="HAMAP" id="MF_00997">
    <property type="entry name" value="Protease_BepA"/>
    <property type="match status" value="1"/>
</dbReference>
<evidence type="ECO:0000313" key="10">
    <source>
        <dbReference type="EMBL" id="KEQ16682.1"/>
    </source>
</evidence>
<feature type="domain" description="Peptidase M48" evidence="9">
    <location>
        <begin position="70"/>
        <end position="256"/>
    </location>
</feature>
<dbReference type="GO" id="GO:0008270">
    <property type="term" value="F:zinc ion binding"/>
    <property type="evidence" value="ECO:0007669"/>
    <property type="project" value="UniProtKB-UniRule"/>
</dbReference>
<dbReference type="GO" id="GO:0004222">
    <property type="term" value="F:metalloendopeptidase activity"/>
    <property type="evidence" value="ECO:0007669"/>
    <property type="project" value="InterPro"/>
</dbReference>
<comment type="caution">
    <text evidence="10">The sequence shown here is derived from an EMBL/GenBank/DDBJ whole genome shotgun (WGS) entry which is preliminary data.</text>
</comment>
<dbReference type="GO" id="GO:0051603">
    <property type="term" value="P:proteolysis involved in protein catabolic process"/>
    <property type="evidence" value="ECO:0007669"/>
    <property type="project" value="TreeGrafter"/>
</dbReference>
<dbReference type="Proteomes" id="UP000028073">
    <property type="component" value="Unassembled WGS sequence"/>
</dbReference>
<dbReference type="STRING" id="1137799.GZ78_18425"/>
<protein>
    <recommendedName>
        <fullName evidence="8">Putative beta-barrel assembly-enhancing protease</fullName>
        <ecNumber evidence="8">3.4.-.-</ecNumber>
    </recommendedName>
</protein>
<feature type="chain" id="PRO_5008981916" description="Putative beta-barrel assembly-enhancing protease" evidence="8">
    <location>
        <begin position="26"/>
        <end position="483"/>
    </location>
</feature>
<keyword evidence="4 8" id="KW-0574">Periplasm</keyword>
<comment type="subcellular location">
    <subcellularLocation>
        <location evidence="8">Periplasm</location>
    </subcellularLocation>
</comment>
<accession>A0A081NE09</accession>
<keyword evidence="5 8" id="KW-0378">Hydrolase</keyword>
<comment type="cofactor">
    <cofactor evidence="8">
        <name>Zn(2+)</name>
        <dbReference type="ChEBI" id="CHEBI:29105"/>
    </cofactor>
    <text evidence="8">Binds 1 zinc ion per subunit.</text>
</comment>
<evidence type="ECO:0000259" key="9">
    <source>
        <dbReference type="Pfam" id="PF01435"/>
    </source>
</evidence>
<dbReference type="Gene3D" id="3.30.2010.10">
    <property type="entry name" value="Metalloproteases ('zincins'), catalytic domain"/>
    <property type="match status" value="1"/>
</dbReference>
<feature type="binding site" evidence="8">
    <location>
        <position position="199"/>
    </location>
    <ligand>
        <name>Zn(2+)</name>
        <dbReference type="ChEBI" id="CHEBI:29105"/>
        <note>catalytic</note>
    </ligand>
</feature>
<dbReference type="InterPro" id="IPR011990">
    <property type="entry name" value="TPR-like_helical_dom_sf"/>
</dbReference>
<dbReference type="EMBL" id="JOKH01000004">
    <property type="protein sequence ID" value="KEQ16682.1"/>
    <property type="molecule type" value="Genomic_DNA"/>
</dbReference>
<keyword evidence="1 8" id="KW-0645">Protease</keyword>
<evidence type="ECO:0000256" key="5">
    <source>
        <dbReference type="ARBA" id="ARBA00022801"/>
    </source>
</evidence>
<feature type="binding site" evidence="8">
    <location>
        <position position="133"/>
    </location>
    <ligand>
        <name>Zn(2+)</name>
        <dbReference type="ChEBI" id="CHEBI:29105"/>
        <note>catalytic</note>
    </ligand>
</feature>
<dbReference type="InterPro" id="IPR001915">
    <property type="entry name" value="Peptidase_M48"/>
</dbReference>
<comment type="function">
    <text evidence="8">Functions as both a chaperone and a metalloprotease. Maintains the integrity of the outer membrane by promoting either the assembly or the elimination of outer membrane proteins, depending on their folding state.</text>
</comment>
<dbReference type="PANTHER" id="PTHR22726">
    <property type="entry name" value="METALLOENDOPEPTIDASE OMA1"/>
    <property type="match status" value="1"/>
</dbReference>
<evidence type="ECO:0000313" key="11">
    <source>
        <dbReference type="Proteomes" id="UP000028073"/>
    </source>
</evidence>
<comment type="similarity">
    <text evidence="8">Belongs to the peptidase M48 family. BepA subfamily.</text>
</comment>
<dbReference type="PANTHER" id="PTHR22726:SF1">
    <property type="entry name" value="METALLOENDOPEPTIDASE OMA1, MITOCHONDRIAL"/>
    <property type="match status" value="1"/>
</dbReference>
<dbReference type="RefSeq" id="WP_051786286.1">
    <property type="nucleotide sequence ID" value="NZ_JOKH01000004.1"/>
</dbReference>
<keyword evidence="7 8" id="KW-0482">Metalloprotease</keyword>
<keyword evidence="6 8" id="KW-0862">Zinc</keyword>
<dbReference type="SUPFAM" id="SSF48452">
    <property type="entry name" value="TPR-like"/>
    <property type="match status" value="1"/>
</dbReference>
<feature type="signal peptide" evidence="8">
    <location>
        <begin position="1"/>
        <end position="25"/>
    </location>
</feature>
<evidence type="ECO:0000256" key="6">
    <source>
        <dbReference type="ARBA" id="ARBA00022833"/>
    </source>
</evidence>
<evidence type="ECO:0000256" key="3">
    <source>
        <dbReference type="ARBA" id="ARBA00022729"/>
    </source>
</evidence>
<gene>
    <name evidence="10" type="ORF">GZ78_18425</name>
</gene>
<dbReference type="AlphaFoldDB" id="A0A081NE09"/>
<evidence type="ECO:0000256" key="7">
    <source>
        <dbReference type="ARBA" id="ARBA00023049"/>
    </source>
</evidence>
<dbReference type="Gene3D" id="1.25.40.10">
    <property type="entry name" value="Tetratricopeptide repeat domain"/>
    <property type="match status" value="1"/>
</dbReference>
<evidence type="ECO:0000256" key="1">
    <source>
        <dbReference type="ARBA" id="ARBA00022670"/>
    </source>
</evidence>
<dbReference type="EC" id="3.4.-.-" evidence="8"/>
<organism evidence="10 11">
    <name type="scientific">Endozoicomonas numazuensis</name>
    <dbReference type="NCBI Taxonomy" id="1137799"/>
    <lineage>
        <taxon>Bacteria</taxon>
        <taxon>Pseudomonadati</taxon>
        <taxon>Pseudomonadota</taxon>
        <taxon>Gammaproteobacteria</taxon>
        <taxon>Oceanospirillales</taxon>
        <taxon>Endozoicomonadaceae</taxon>
        <taxon>Endozoicomonas</taxon>
    </lineage>
</organism>
<feature type="active site" evidence="8">
    <location>
        <position position="134"/>
    </location>
</feature>
<dbReference type="eggNOG" id="COG4783">
    <property type="taxonomic scope" value="Bacteria"/>
</dbReference>
<dbReference type="Pfam" id="PF14559">
    <property type="entry name" value="TPR_19"/>
    <property type="match status" value="1"/>
</dbReference>
<keyword evidence="11" id="KW-1185">Reference proteome</keyword>
<dbReference type="InterPro" id="IPR030873">
    <property type="entry name" value="Protease_BepA"/>
</dbReference>